<dbReference type="GO" id="GO:0036498">
    <property type="term" value="P:IRE1-mediated unfolded protein response"/>
    <property type="evidence" value="ECO:0007669"/>
    <property type="project" value="TreeGrafter"/>
</dbReference>
<keyword evidence="9" id="KW-0547">Nucleotide-binding</keyword>
<keyword evidence="14" id="KW-1133">Transmembrane helix</keyword>
<evidence type="ECO:0000256" key="18">
    <source>
        <dbReference type="ARBA" id="ARBA00048659"/>
    </source>
</evidence>
<accession>A0A433QZ74</accession>
<evidence type="ECO:0000256" key="19">
    <source>
        <dbReference type="ARBA" id="ARBA00048977"/>
    </source>
</evidence>
<dbReference type="GO" id="GO:0004674">
    <property type="term" value="F:protein serine/threonine kinase activity"/>
    <property type="evidence" value="ECO:0007669"/>
    <property type="project" value="UniProtKB-KW"/>
</dbReference>
<dbReference type="InterPro" id="IPR018391">
    <property type="entry name" value="PQQ_b-propeller_rpt"/>
</dbReference>
<feature type="region of interest" description="Disordered" evidence="20">
    <location>
        <begin position="495"/>
        <end position="515"/>
    </location>
</feature>
<keyword evidence="4" id="KW-0723">Serine/threonine-protein kinase</keyword>
<evidence type="ECO:0000313" key="25">
    <source>
        <dbReference type="Proteomes" id="UP000274822"/>
    </source>
</evidence>
<reference evidence="24 25" key="1">
    <citation type="journal article" date="2018" name="New Phytol.">
        <title>Phylogenomics of Endogonaceae and evolution of mycorrhizas within Mucoromycota.</title>
        <authorList>
            <person name="Chang Y."/>
            <person name="Desiro A."/>
            <person name="Na H."/>
            <person name="Sandor L."/>
            <person name="Lipzen A."/>
            <person name="Clum A."/>
            <person name="Barry K."/>
            <person name="Grigoriev I.V."/>
            <person name="Martin F.M."/>
            <person name="Stajich J.E."/>
            <person name="Smith M.E."/>
            <person name="Bonito G."/>
            <person name="Spatafora J.W."/>
        </authorList>
    </citation>
    <scope>NUCLEOTIDE SEQUENCE [LARGE SCALE GENOMIC DNA]</scope>
    <source>
        <strain evidence="24 25">AD002</strain>
    </source>
</reference>
<dbReference type="GO" id="GO:0051082">
    <property type="term" value="F:unfolded protein binding"/>
    <property type="evidence" value="ECO:0007669"/>
    <property type="project" value="TreeGrafter"/>
</dbReference>
<evidence type="ECO:0000256" key="12">
    <source>
        <dbReference type="ARBA" id="ARBA00022840"/>
    </source>
</evidence>
<dbReference type="Pfam" id="PF06479">
    <property type="entry name" value="Ribonuc_2-5A"/>
    <property type="match status" value="1"/>
</dbReference>
<feature type="domain" description="KEN" evidence="23">
    <location>
        <begin position="1010"/>
        <end position="1143"/>
    </location>
</feature>
<dbReference type="InterPro" id="IPR011047">
    <property type="entry name" value="Quinoprotein_ADH-like_sf"/>
</dbReference>
<dbReference type="SUPFAM" id="SSF56112">
    <property type="entry name" value="Protein kinase-like (PK-like)"/>
    <property type="match status" value="1"/>
</dbReference>
<dbReference type="InterPro" id="IPR010513">
    <property type="entry name" value="KEN_dom"/>
</dbReference>
<keyword evidence="11" id="KW-0378">Hydrolase</keyword>
<dbReference type="InterPro" id="IPR000719">
    <property type="entry name" value="Prot_kinase_dom"/>
</dbReference>
<dbReference type="PANTHER" id="PTHR13954">
    <property type="entry name" value="IRE1-RELATED"/>
    <property type="match status" value="1"/>
</dbReference>
<feature type="compositionally biased region" description="Acidic residues" evidence="20">
    <location>
        <begin position="437"/>
        <end position="447"/>
    </location>
</feature>
<evidence type="ECO:0000256" key="8">
    <source>
        <dbReference type="ARBA" id="ARBA00022729"/>
    </source>
</evidence>
<keyword evidence="6" id="KW-0812">Transmembrane</keyword>
<dbReference type="SUPFAM" id="SSF50998">
    <property type="entry name" value="Quinoprotein alcohol dehydrogenase-like"/>
    <property type="match status" value="1"/>
</dbReference>
<dbReference type="PROSITE" id="PS00108">
    <property type="entry name" value="PROTEIN_KINASE_ST"/>
    <property type="match status" value="1"/>
</dbReference>
<evidence type="ECO:0000256" key="20">
    <source>
        <dbReference type="SAM" id="MobiDB-lite"/>
    </source>
</evidence>
<dbReference type="EC" id="2.7.11.1" evidence="3"/>
<gene>
    <name evidence="24" type="ORF">BC938DRAFT_476174</name>
</gene>
<dbReference type="Proteomes" id="UP000274822">
    <property type="component" value="Unassembled WGS sequence"/>
</dbReference>
<evidence type="ECO:0000256" key="14">
    <source>
        <dbReference type="ARBA" id="ARBA00022989"/>
    </source>
</evidence>
<dbReference type="Gene3D" id="1.20.1440.180">
    <property type="entry name" value="KEN domain"/>
    <property type="match status" value="1"/>
</dbReference>
<dbReference type="GO" id="GO:0016787">
    <property type="term" value="F:hydrolase activity"/>
    <property type="evidence" value="ECO:0007669"/>
    <property type="project" value="UniProtKB-KW"/>
</dbReference>
<dbReference type="GO" id="GO:0046872">
    <property type="term" value="F:metal ion binding"/>
    <property type="evidence" value="ECO:0007669"/>
    <property type="project" value="UniProtKB-KW"/>
</dbReference>
<dbReference type="InterPro" id="IPR015943">
    <property type="entry name" value="WD40/YVTN_repeat-like_dom_sf"/>
</dbReference>
<feature type="chain" id="PRO_5019104627" description="non-specific serine/threonine protein kinase" evidence="21">
    <location>
        <begin position="31"/>
        <end position="1148"/>
    </location>
</feature>
<feature type="domain" description="Protein kinase" evidence="22">
    <location>
        <begin position="700"/>
        <end position="1007"/>
    </location>
</feature>
<comment type="caution">
    <text evidence="24">The sequence shown here is derived from an EMBL/GenBank/DDBJ whole genome shotgun (WGS) entry which is preliminary data.</text>
</comment>
<dbReference type="InterPro" id="IPR008271">
    <property type="entry name" value="Ser/Thr_kinase_AS"/>
</dbReference>
<evidence type="ECO:0000256" key="2">
    <source>
        <dbReference type="ARBA" id="ARBA00004479"/>
    </source>
</evidence>
<dbReference type="Pfam" id="PF00069">
    <property type="entry name" value="Pkinase"/>
    <property type="match status" value="1"/>
</dbReference>
<evidence type="ECO:0000313" key="24">
    <source>
        <dbReference type="EMBL" id="RUS35077.1"/>
    </source>
</evidence>
<feature type="compositionally biased region" description="Polar residues" evidence="20">
    <location>
        <begin position="495"/>
        <end position="508"/>
    </location>
</feature>
<dbReference type="GO" id="GO:0070059">
    <property type="term" value="P:intrinsic apoptotic signaling pathway in response to endoplasmic reticulum stress"/>
    <property type="evidence" value="ECO:0007669"/>
    <property type="project" value="TreeGrafter"/>
</dbReference>
<evidence type="ECO:0000256" key="13">
    <source>
        <dbReference type="ARBA" id="ARBA00022842"/>
    </source>
</evidence>
<evidence type="ECO:0000256" key="9">
    <source>
        <dbReference type="ARBA" id="ARBA00022741"/>
    </source>
</evidence>
<organism evidence="24 25">
    <name type="scientific">Jimgerdemannia flammicorona</name>
    <dbReference type="NCBI Taxonomy" id="994334"/>
    <lineage>
        <taxon>Eukaryota</taxon>
        <taxon>Fungi</taxon>
        <taxon>Fungi incertae sedis</taxon>
        <taxon>Mucoromycota</taxon>
        <taxon>Mucoromycotina</taxon>
        <taxon>Endogonomycetes</taxon>
        <taxon>Endogonales</taxon>
        <taxon>Endogonaceae</taxon>
        <taxon>Jimgerdemannia</taxon>
    </lineage>
</organism>
<sequence>MPPSPHPLFAPSLLFLLLLLLLPFVSPAHSQPKALVAPVTFKPVTNRHLKRQIQYFDPPHDDARPPPVQPPPAKLALTNLVLISTIDGSIHGVDRFSGVNMWTLPAGTTGPLLRTNNPAASRKAATVAAEKKESVTFQRPGKNEVLEKDWNTETGLLNLGLDEEEENEPSVSDDDVMYIVEPKGDGTLYMYAHGKTLQKLPFSIKDLVSKTPVRTIDGTTYIGRKTTTFIAINPQDGSLLRIYDSDEGVEECLVGGGKDWPEDPIFLGRNEYKLSIYEDTVLKWNVTYNEYVPNTLDADFDLPPFPHGVYFAPDSTGGISAINMAEGDIEWSVNMKMPAVSTFEVYVHADPATGLVIKRQQTPTSIPIKGRIGRVLNHLEDSNGRHPSAYIGHMGDTFFAMSTDNFPLIRTSGWSSVYTGLPPGNSYNQLPGLPWQNDDDDFDDDDDSRGGARYACAPGSPDFARCVEGQHMIDWAERGLIDTAQAVERRKLMEENNSGAAANPTRGNGHQKPPTRTIFPKGGEPSWFWHDGPGRFWQTYLLIFAVVVYYYRNDLMAWYEAKLKPVVESIVMRYLVHLRPYLELMSFLTHPKNIDPDTLDEILNDKGKKEGTHKKKKKGAHKGSGSTMGSGSGESQKKEEGEEEVVDTTAGKTVTFKEESLVKNAEANSNSEDMPVITGLGAASGSPAVVGGPTRLNSLTVTDTVLGYGSHGTVVYKGKFDGRDVAVKRLLLDFYDVAYHEVSLLQESDDHPNVIRYYCKEEADRFLYIALELCQGSLYDAVGNSLSSPYARLLETVHPARILYQIVAGLRHLHSLKIVHRDIKPQNILIASAKPHHHSHNQNAVRVMISDFGLCKKLEADQSSFHNTTASAAGTIGWRAPELLSQALEEPEEDVVLINSTDLDAPSFTTTTTSSSSSNRSSPVRITKAIDIFSVGCVFYYVLSRGEHPFGDRFSREINIIKGMYSLDRLNGMGEDGVEAKDLIERMIAREPKNRPDAETILLHPYFWTPSQRLAFLQDASDRFEIEDRDPPSPLIQRLEHNNHEIIGPDWYKRIDRVLVLDLRKFRKYDGMKVRDLLRALRNKKHHWQDLTEPLKRALGQPPNDYLYYFTSRFPQLFLHTYYVIAEDEALRSEHMFRHYFEIPHALR</sequence>
<keyword evidence="10" id="KW-0418">Kinase</keyword>
<dbReference type="FunFam" id="1.10.510.10:FF:000572">
    <property type="entry name" value="Serine/threonine-protein kinase/endoribonuclease IRE1"/>
    <property type="match status" value="1"/>
</dbReference>
<dbReference type="GO" id="GO:0004521">
    <property type="term" value="F:RNA endonuclease activity"/>
    <property type="evidence" value="ECO:0007669"/>
    <property type="project" value="InterPro"/>
</dbReference>
<dbReference type="SMART" id="SM00220">
    <property type="entry name" value="S_TKc"/>
    <property type="match status" value="1"/>
</dbReference>
<dbReference type="InterPro" id="IPR011009">
    <property type="entry name" value="Kinase-like_dom_sf"/>
</dbReference>
<name>A0A433QZ74_9FUNG</name>
<evidence type="ECO:0000256" key="3">
    <source>
        <dbReference type="ARBA" id="ARBA00012513"/>
    </source>
</evidence>
<keyword evidence="16" id="KW-0325">Glycoprotein</keyword>
<evidence type="ECO:0000256" key="6">
    <source>
        <dbReference type="ARBA" id="ARBA00022692"/>
    </source>
</evidence>
<dbReference type="FunFam" id="3.30.200.20:FF:000443">
    <property type="entry name" value="Serine/threonine-protein kinase/endoribonuclease IRE1"/>
    <property type="match status" value="1"/>
</dbReference>
<evidence type="ECO:0000256" key="1">
    <source>
        <dbReference type="ARBA" id="ARBA00001946"/>
    </source>
</evidence>
<evidence type="ECO:0000256" key="16">
    <source>
        <dbReference type="ARBA" id="ARBA00023180"/>
    </source>
</evidence>
<dbReference type="Gene3D" id="2.130.10.10">
    <property type="entry name" value="YVTN repeat-like/Quinoprotein amine dehydrogenase"/>
    <property type="match status" value="1"/>
</dbReference>
<dbReference type="CDD" id="cd13982">
    <property type="entry name" value="STKc_IRE1"/>
    <property type="match status" value="1"/>
</dbReference>
<feature type="region of interest" description="Disordered" evidence="20">
    <location>
        <begin position="425"/>
        <end position="451"/>
    </location>
</feature>
<dbReference type="GO" id="GO:0005524">
    <property type="term" value="F:ATP binding"/>
    <property type="evidence" value="ECO:0007669"/>
    <property type="project" value="UniProtKB-KW"/>
</dbReference>
<dbReference type="Gene3D" id="3.30.200.20">
    <property type="entry name" value="Phosphorylase Kinase, domain 1"/>
    <property type="match status" value="1"/>
</dbReference>
<dbReference type="CDD" id="cd10422">
    <property type="entry name" value="RNase_Ire1"/>
    <property type="match status" value="1"/>
</dbReference>
<proteinExistence type="predicted"/>
<evidence type="ECO:0000256" key="11">
    <source>
        <dbReference type="ARBA" id="ARBA00022801"/>
    </source>
</evidence>
<dbReference type="EMBL" id="RBNJ01000228">
    <property type="protein sequence ID" value="RUS35077.1"/>
    <property type="molecule type" value="Genomic_DNA"/>
</dbReference>
<dbReference type="AlphaFoldDB" id="A0A433QZ74"/>
<keyword evidence="7" id="KW-0479">Metal-binding</keyword>
<dbReference type="GO" id="GO:1990604">
    <property type="term" value="C:IRE1-TRAF2-ASK1 complex"/>
    <property type="evidence" value="ECO:0007669"/>
    <property type="project" value="TreeGrafter"/>
</dbReference>
<feature type="compositionally biased region" description="Basic residues" evidence="20">
    <location>
        <begin position="611"/>
        <end position="621"/>
    </location>
</feature>
<evidence type="ECO:0000259" key="23">
    <source>
        <dbReference type="PROSITE" id="PS51392"/>
    </source>
</evidence>
<evidence type="ECO:0000256" key="10">
    <source>
        <dbReference type="ARBA" id="ARBA00022777"/>
    </source>
</evidence>
<comment type="catalytic activity">
    <reaction evidence="18">
        <text>L-threonyl-[protein] + ATP = O-phospho-L-threonyl-[protein] + ADP + H(+)</text>
        <dbReference type="Rhea" id="RHEA:46608"/>
        <dbReference type="Rhea" id="RHEA-COMP:11060"/>
        <dbReference type="Rhea" id="RHEA-COMP:11605"/>
        <dbReference type="ChEBI" id="CHEBI:15378"/>
        <dbReference type="ChEBI" id="CHEBI:30013"/>
        <dbReference type="ChEBI" id="CHEBI:30616"/>
        <dbReference type="ChEBI" id="CHEBI:61977"/>
        <dbReference type="ChEBI" id="CHEBI:456216"/>
        <dbReference type="EC" id="2.7.11.1"/>
    </reaction>
    <physiologicalReaction direction="left-to-right" evidence="18">
        <dbReference type="Rhea" id="RHEA:46609"/>
    </physiologicalReaction>
</comment>
<dbReference type="PROSITE" id="PS50011">
    <property type="entry name" value="PROTEIN_KINASE_DOM"/>
    <property type="match status" value="1"/>
</dbReference>
<keyword evidence="15" id="KW-0472">Membrane</keyword>
<keyword evidence="25" id="KW-1185">Reference proteome</keyword>
<keyword evidence="12" id="KW-0067">ATP-binding</keyword>
<dbReference type="SMART" id="SM00564">
    <property type="entry name" value="PQQ"/>
    <property type="match status" value="3"/>
</dbReference>
<dbReference type="PROSITE" id="PS51392">
    <property type="entry name" value="KEN"/>
    <property type="match status" value="1"/>
</dbReference>
<evidence type="ECO:0000256" key="15">
    <source>
        <dbReference type="ARBA" id="ARBA00023136"/>
    </source>
</evidence>
<evidence type="ECO:0000256" key="7">
    <source>
        <dbReference type="ARBA" id="ARBA00022723"/>
    </source>
</evidence>
<evidence type="ECO:0000256" key="5">
    <source>
        <dbReference type="ARBA" id="ARBA00022679"/>
    </source>
</evidence>
<evidence type="ECO:0000259" key="22">
    <source>
        <dbReference type="PROSITE" id="PS50011"/>
    </source>
</evidence>
<comment type="subcellular location">
    <subcellularLocation>
        <location evidence="2">Membrane</location>
        <topology evidence="2">Single-pass type I membrane protein</topology>
    </subcellularLocation>
</comment>
<protein>
    <recommendedName>
        <fullName evidence="3">non-specific serine/threonine protein kinase</fullName>
        <ecNumber evidence="3">2.7.11.1</ecNumber>
    </recommendedName>
</protein>
<dbReference type="PANTHER" id="PTHR13954:SF6">
    <property type="entry name" value="NON-SPECIFIC SERINE_THREONINE PROTEIN KINASE"/>
    <property type="match status" value="1"/>
</dbReference>
<keyword evidence="13" id="KW-0460">Magnesium</keyword>
<keyword evidence="5" id="KW-0808">Transferase</keyword>
<dbReference type="InterPro" id="IPR038357">
    <property type="entry name" value="KEN_sf"/>
</dbReference>
<dbReference type="SMART" id="SM00580">
    <property type="entry name" value="PUG"/>
    <property type="match status" value="1"/>
</dbReference>
<evidence type="ECO:0000256" key="4">
    <source>
        <dbReference type="ARBA" id="ARBA00022527"/>
    </source>
</evidence>
<evidence type="ECO:0000256" key="17">
    <source>
        <dbReference type="ARBA" id="ARBA00023268"/>
    </source>
</evidence>
<feature type="region of interest" description="Disordered" evidence="20">
    <location>
        <begin position="599"/>
        <end position="650"/>
    </location>
</feature>
<dbReference type="Gene3D" id="1.10.510.10">
    <property type="entry name" value="Transferase(Phosphotransferase) domain 1"/>
    <property type="match status" value="1"/>
</dbReference>
<keyword evidence="8 21" id="KW-0732">Signal</keyword>
<keyword evidence="17" id="KW-0511">Multifunctional enzyme</keyword>
<comment type="catalytic activity">
    <reaction evidence="19">
        <text>L-seryl-[protein] + ATP = O-phospho-L-seryl-[protein] + ADP + H(+)</text>
        <dbReference type="Rhea" id="RHEA:17989"/>
        <dbReference type="Rhea" id="RHEA-COMP:9863"/>
        <dbReference type="Rhea" id="RHEA-COMP:11604"/>
        <dbReference type="ChEBI" id="CHEBI:15378"/>
        <dbReference type="ChEBI" id="CHEBI:29999"/>
        <dbReference type="ChEBI" id="CHEBI:30616"/>
        <dbReference type="ChEBI" id="CHEBI:83421"/>
        <dbReference type="ChEBI" id="CHEBI:456216"/>
        <dbReference type="EC" id="2.7.11.1"/>
    </reaction>
    <physiologicalReaction direction="left-to-right" evidence="19">
        <dbReference type="Rhea" id="RHEA:17990"/>
    </physiologicalReaction>
</comment>
<dbReference type="InterPro" id="IPR045133">
    <property type="entry name" value="IRE1/2-like"/>
</dbReference>
<evidence type="ECO:0000256" key="21">
    <source>
        <dbReference type="SAM" id="SignalP"/>
    </source>
</evidence>
<dbReference type="GO" id="GO:0006397">
    <property type="term" value="P:mRNA processing"/>
    <property type="evidence" value="ECO:0007669"/>
    <property type="project" value="InterPro"/>
</dbReference>
<feature type="signal peptide" evidence="21">
    <location>
        <begin position="1"/>
        <end position="30"/>
    </location>
</feature>
<comment type="cofactor">
    <cofactor evidence="1">
        <name>Mg(2+)</name>
        <dbReference type="ChEBI" id="CHEBI:18420"/>
    </cofactor>
</comment>